<dbReference type="InterPro" id="IPR007630">
    <property type="entry name" value="RNA_pol_sigma70_r4"/>
</dbReference>
<dbReference type="SUPFAM" id="SSF88659">
    <property type="entry name" value="Sigma3 and sigma4 domains of RNA polymerase sigma factors"/>
    <property type="match status" value="1"/>
</dbReference>
<proteinExistence type="predicted"/>
<dbReference type="GO" id="GO:0003700">
    <property type="term" value="F:DNA-binding transcription factor activity"/>
    <property type="evidence" value="ECO:0007669"/>
    <property type="project" value="InterPro"/>
</dbReference>
<dbReference type="InterPro" id="IPR013324">
    <property type="entry name" value="RNA_pol_sigma_r3/r4-like"/>
</dbReference>
<reference evidence="2" key="1">
    <citation type="submission" date="2023-02" db="EMBL/GenBank/DDBJ databases">
        <title>Complete genome sequence of Lactobacillus curvatus CACC879 isolated from Pig feces.</title>
        <authorList>
            <person name="Park S."/>
            <person name="Park M.A."/>
            <person name="Kim D.-H."/>
            <person name="Kim Y."/>
        </authorList>
    </citation>
    <scope>NUCLEOTIDE SEQUENCE</scope>
    <source>
        <strain evidence="2">CACC879</strain>
    </source>
</reference>
<dbReference type="InterPro" id="IPR013325">
    <property type="entry name" value="RNA_pol_sigma_r2"/>
</dbReference>
<dbReference type="NCBIfam" id="TIGR02937">
    <property type="entry name" value="sigma70-ECF"/>
    <property type="match status" value="1"/>
</dbReference>
<gene>
    <name evidence="2" type="ORF">PSR33_05220</name>
</gene>
<protein>
    <submittedName>
        <fullName evidence="2">Sigma-70 family RNA polymerase sigma factor</fullName>
    </submittedName>
</protein>
<dbReference type="Proteomes" id="UP001215533">
    <property type="component" value="Chromosome"/>
</dbReference>
<sequence>MTQSDLQTAFDFIIQDDTLIYGVLKDLHVPRQRSNFADLYQIGVIAFVEAYDHFPGNIEVETHHFMVYAYQAVKWAIMMTFRKDNNRDKRIGFVNRANDDDSVMDYLDQVADPYCNPEEAAICNDLFERLYQACTPREKRFLVLRYFYNASLKEIAVDLNITRRTANNIKFKVQKKFSAILVYD</sequence>
<dbReference type="InterPro" id="IPR014284">
    <property type="entry name" value="RNA_pol_sigma-70_dom"/>
</dbReference>
<evidence type="ECO:0000313" key="2">
    <source>
        <dbReference type="EMBL" id="WDC91596.1"/>
    </source>
</evidence>
<dbReference type="SUPFAM" id="SSF88946">
    <property type="entry name" value="Sigma2 domain of RNA polymerase sigma factors"/>
    <property type="match status" value="1"/>
</dbReference>
<name>A0AAJ5REC3_LATCU</name>
<dbReference type="Pfam" id="PF04545">
    <property type="entry name" value="Sigma70_r4"/>
    <property type="match status" value="1"/>
</dbReference>
<dbReference type="Gene3D" id="1.20.140.160">
    <property type="match status" value="1"/>
</dbReference>
<dbReference type="EMBL" id="CP117683">
    <property type="protein sequence ID" value="WDC91596.1"/>
    <property type="molecule type" value="Genomic_DNA"/>
</dbReference>
<organism evidence="2 3">
    <name type="scientific">Latilactobacillus curvatus</name>
    <name type="common">Lactobacillus curvatus</name>
    <dbReference type="NCBI Taxonomy" id="28038"/>
    <lineage>
        <taxon>Bacteria</taxon>
        <taxon>Bacillati</taxon>
        <taxon>Bacillota</taxon>
        <taxon>Bacilli</taxon>
        <taxon>Lactobacillales</taxon>
        <taxon>Lactobacillaceae</taxon>
        <taxon>Latilactobacillus</taxon>
    </lineage>
</organism>
<dbReference type="GO" id="GO:0006352">
    <property type="term" value="P:DNA-templated transcription initiation"/>
    <property type="evidence" value="ECO:0007669"/>
    <property type="project" value="InterPro"/>
</dbReference>
<evidence type="ECO:0000313" key="3">
    <source>
        <dbReference type="Proteomes" id="UP001215533"/>
    </source>
</evidence>
<accession>A0AAJ5REC3</accession>
<feature type="domain" description="RNA polymerase sigma-70 region 4" evidence="1">
    <location>
        <begin position="135"/>
        <end position="172"/>
    </location>
</feature>
<evidence type="ECO:0000259" key="1">
    <source>
        <dbReference type="Pfam" id="PF04545"/>
    </source>
</evidence>
<dbReference type="Gene3D" id="1.10.1740.10">
    <property type="match status" value="1"/>
</dbReference>
<dbReference type="AlphaFoldDB" id="A0AAJ5REC3"/>